<evidence type="ECO:0000313" key="2">
    <source>
        <dbReference type="Proteomes" id="UP000270216"/>
    </source>
</evidence>
<name>A0ABX9ZJK4_9BURK</name>
<gene>
    <name evidence="1" type="ORF">EJE83_22965</name>
</gene>
<protein>
    <submittedName>
        <fullName evidence="1">Uncharacterized protein</fullName>
    </submittedName>
</protein>
<accession>A0ABX9ZJK4</accession>
<dbReference type="EMBL" id="RWHX01000062">
    <property type="protein sequence ID" value="RSK75632.1"/>
    <property type="molecule type" value="Genomic_DNA"/>
</dbReference>
<organism evidence="1 2">
    <name type="scientific">Pandoraea apista</name>
    <dbReference type="NCBI Taxonomy" id="93218"/>
    <lineage>
        <taxon>Bacteria</taxon>
        <taxon>Pseudomonadati</taxon>
        <taxon>Pseudomonadota</taxon>
        <taxon>Betaproteobacteria</taxon>
        <taxon>Burkholderiales</taxon>
        <taxon>Burkholderiaceae</taxon>
        <taxon>Pandoraea</taxon>
    </lineage>
</organism>
<dbReference type="Proteomes" id="UP000270216">
    <property type="component" value="Unassembled WGS sequence"/>
</dbReference>
<keyword evidence="2" id="KW-1185">Reference proteome</keyword>
<dbReference type="RefSeq" id="WP_125033584.1">
    <property type="nucleotide sequence ID" value="NZ_PYYA01000050.1"/>
</dbReference>
<sequence>MRFSFLDRFMGCSYARHITSFPWLATRLLELRATGTVGDVIDHLHNERKPRLPDVIEKRERDLRDFYRTAGEDMPEIAAPFIAFGR</sequence>
<evidence type="ECO:0000313" key="1">
    <source>
        <dbReference type="EMBL" id="RSK75632.1"/>
    </source>
</evidence>
<reference evidence="1 2" key="1">
    <citation type="submission" date="2018-12" db="EMBL/GenBank/DDBJ databases">
        <title>Whole genome sequence of a Pandoraea apista isolate from a patient with cystic fibrosis.</title>
        <authorList>
            <person name="Kenna D.T."/>
            <person name="Turton J.F."/>
        </authorList>
    </citation>
    <scope>NUCLEOTIDE SEQUENCE [LARGE SCALE GENOMIC DNA]</scope>
    <source>
        <strain evidence="1 2">Pa13324</strain>
    </source>
</reference>
<comment type="caution">
    <text evidence="1">The sequence shown here is derived from an EMBL/GenBank/DDBJ whole genome shotgun (WGS) entry which is preliminary data.</text>
</comment>
<proteinExistence type="predicted"/>